<proteinExistence type="predicted"/>
<dbReference type="Pfam" id="PF04365">
    <property type="entry name" value="BrnT_toxin"/>
    <property type="match status" value="1"/>
</dbReference>
<dbReference type="EMBL" id="FWXR01000009">
    <property type="protein sequence ID" value="SMC81598.1"/>
    <property type="molecule type" value="Genomic_DNA"/>
</dbReference>
<reference evidence="1 2" key="1">
    <citation type="submission" date="2017-04" db="EMBL/GenBank/DDBJ databases">
        <authorList>
            <person name="Afonso C.L."/>
            <person name="Miller P.J."/>
            <person name="Scott M.A."/>
            <person name="Spackman E."/>
            <person name="Goraichik I."/>
            <person name="Dimitrov K.M."/>
            <person name="Suarez D.L."/>
            <person name="Swayne D.E."/>
        </authorList>
    </citation>
    <scope>NUCLEOTIDE SEQUENCE [LARGE SCALE GENOMIC DNA]</scope>
    <source>
        <strain evidence="1 2">CGMCC 1.10972</strain>
    </source>
</reference>
<evidence type="ECO:0000313" key="2">
    <source>
        <dbReference type="Proteomes" id="UP000192656"/>
    </source>
</evidence>
<dbReference type="OrthoDB" id="839663at2"/>
<sequence>MEQEFEWDDAKEALNRSKHGIGFDLAMRLFLDADRVTKLDQQNAYGEERFVTAGLIEHRLFVVVYTMRGRTIRIISARKANERERRRHGDRPKTA</sequence>
<organism evidence="1 2">
    <name type="scientific">Fulvimarina manganoxydans</name>
    <dbReference type="NCBI Taxonomy" id="937218"/>
    <lineage>
        <taxon>Bacteria</taxon>
        <taxon>Pseudomonadati</taxon>
        <taxon>Pseudomonadota</taxon>
        <taxon>Alphaproteobacteria</taxon>
        <taxon>Hyphomicrobiales</taxon>
        <taxon>Aurantimonadaceae</taxon>
        <taxon>Fulvimarina</taxon>
    </lineage>
</organism>
<dbReference type="STRING" id="937218.SAMN06297251_10928"/>
<evidence type="ECO:0000313" key="1">
    <source>
        <dbReference type="EMBL" id="SMC81598.1"/>
    </source>
</evidence>
<dbReference type="InterPro" id="IPR007460">
    <property type="entry name" value="BrnT_toxin"/>
</dbReference>
<accession>A0A1W2CA82</accession>
<name>A0A1W2CA82_9HYPH</name>
<dbReference type="Proteomes" id="UP000192656">
    <property type="component" value="Unassembled WGS sequence"/>
</dbReference>
<gene>
    <name evidence="1" type="ORF">SAMN06297251_10928</name>
</gene>
<dbReference type="Gene3D" id="3.10.450.530">
    <property type="entry name" value="Ribonuclease toxin, BrnT, of type II toxin-antitoxin system"/>
    <property type="match status" value="1"/>
</dbReference>
<keyword evidence="2" id="KW-1185">Reference proteome</keyword>
<dbReference type="InterPro" id="IPR038573">
    <property type="entry name" value="BrnT_sf"/>
</dbReference>
<protein>
    <submittedName>
        <fullName evidence="1">Uncharacterized protein</fullName>
    </submittedName>
</protein>
<dbReference type="AlphaFoldDB" id="A0A1W2CA82"/>